<gene>
    <name evidence="1" type="ORF">R3W88_034195</name>
</gene>
<dbReference type="AlphaFoldDB" id="A0AAV9K0W8"/>
<dbReference type="PANTHER" id="PTHR36607:SF20">
    <property type="entry name" value="AMINOTRANSFERASE-LIKE PLANT MOBILE DOMAIN-CONTAINING PROTEIN"/>
    <property type="match status" value="1"/>
</dbReference>
<accession>A0AAV9K0W8</accession>
<name>A0AAV9K0W8_9SOLN</name>
<evidence type="ECO:0000313" key="1">
    <source>
        <dbReference type="EMBL" id="KAK4706250.1"/>
    </source>
</evidence>
<dbReference type="EMBL" id="JAWPEI010000117">
    <property type="protein sequence ID" value="KAK4706250.1"/>
    <property type="molecule type" value="Genomic_DNA"/>
</dbReference>
<proteinExistence type="predicted"/>
<evidence type="ECO:0000313" key="2">
    <source>
        <dbReference type="Proteomes" id="UP001311915"/>
    </source>
</evidence>
<evidence type="ECO:0008006" key="3">
    <source>
        <dbReference type="Google" id="ProtNLM"/>
    </source>
</evidence>
<keyword evidence="2" id="KW-1185">Reference proteome</keyword>
<dbReference type="Proteomes" id="UP001311915">
    <property type="component" value="Unassembled WGS sequence"/>
</dbReference>
<protein>
    <recommendedName>
        <fullName evidence="3">Aminotransferase-like plant mobile domain-containing protein</fullName>
    </recommendedName>
</protein>
<comment type="caution">
    <text evidence="1">The sequence shown here is derived from an EMBL/GenBank/DDBJ whole genome shotgun (WGS) entry which is preliminary data.</text>
</comment>
<organism evidence="1 2">
    <name type="scientific">Solanum pinnatisectum</name>
    <name type="common">tansyleaf nightshade</name>
    <dbReference type="NCBI Taxonomy" id="50273"/>
    <lineage>
        <taxon>Eukaryota</taxon>
        <taxon>Viridiplantae</taxon>
        <taxon>Streptophyta</taxon>
        <taxon>Embryophyta</taxon>
        <taxon>Tracheophyta</taxon>
        <taxon>Spermatophyta</taxon>
        <taxon>Magnoliopsida</taxon>
        <taxon>eudicotyledons</taxon>
        <taxon>Gunneridae</taxon>
        <taxon>Pentapetalae</taxon>
        <taxon>asterids</taxon>
        <taxon>lamiids</taxon>
        <taxon>Solanales</taxon>
        <taxon>Solanaceae</taxon>
        <taxon>Solanoideae</taxon>
        <taxon>Solaneae</taxon>
        <taxon>Solanum</taxon>
    </lineage>
</organism>
<sequence length="122" mass="13849">MFVLPNKKVDCIRASVFKVASLMAHGELFSFAVPVLASIYCGLKAISTSSNLGACDILLPIHYVYGWIGEYFETYYRVSHPQRGVQMWQISAEKMAKHFDLVDARKLFQQVNVHNLHNLAML</sequence>
<reference evidence="1 2" key="1">
    <citation type="submission" date="2023-10" db="EMBL/GenBank/DDBJ databases">
        <title>Genome-Wide Identification Analysis in wild type Solanum Pinnatisectum Reveals Some Genes Defensing Phytophthora Infestans.</title>
        <authorList>
            <person name="Sun C."/>
        </authorList>
    </citation>
    <scope>NUCLEOTIDE SEQUENCE [LARGE SCALE GENOMIC DNA]</scope>
    <source>
        <strain evidence="1">LQN</strain>
        <tissue evidence="1">Leaf</tissue>
    </source>
</reference>
<dbReference type="PANTHER" id="PTHR36607">
    <property type="entry name" value="1,2-DIHYDROXY-3-KETO-5-METHYLTHIOPENTENE DIOXYGENASE 4"/>
    <property type="match status" value="1"/>
</dbReference>